<protein>
    <submittedName>
        <fullName evidence="1">Uncharacterized protein</fullName>
    </submittedName>
</protein>
<dbReference type="OrthoDB" id="882313at2"/>
<comment type="caution">
    <text evidence="1">The sequence shown here is derived from an EMBL/GenBank/DDBJ whole genome shotgun (WGS) entry which is preliminary data.</text>
</comment>
<keyword evidence="2" id="KW-1185">Reference proteome</keyword>
<evidence type="ECO:0000313" key="2">
    <source>
        <dbReference type="Proteomes" id="UP000297549"/>
    </source>
</evidence>
<organism evidence="1 2">
    <name type="scientific">Hymenobacter aquaticus</name>
    <dbReference type="NCBI Taxonomy" id="1867101"/>
    <lineage>
        <taxon>Bacteria</taxon>
        <taxon>Pseudomonadati</taxon>
        <taxon>Bacteroidota</taxon>
        <taxon>Cytophagia</taxon>
        <taxon>Cytophagales</taxon>
        <taxon>Hymenobacteraceae</taxon>
        <taxon>Hymenobacter</taxon>
    </lineage>
</organism>
<dbReference type="EMBL" id="SRLC01000001">
    <property type="protein sequence ID" value="TGE24582.1"/>
    <property type="molecule type" value="Genomic_DNA"/>
</dbReference>
<reference evidence="1 2" key="1">
    <citation type="submission" date="2019-04" db="EMBL/GenBank/DDBJ databases">
        <authorList>
            <person name="Feng G."/>
            <person name="Zhang J."/>
            <person name="Zhu H."/>
        </authorList>
    </citation>
    <scope>NUCLEOTIDE SEQUENCE [LARGE SCALE GENOMIC DNA]</scope>
    <source>
        <strain evidence="1 2">JCM 31653</strain>
    </source>
</reference>
<gene>
    <name evidence="1" type="ORF">E5K00_05045</name>
</gene>
<accession>A0A4Z0Q792</accession>
<dbReference type="Proteomes" id="UP000297549">
    <property type="component" value="Unassembled WGS sequence"/>
</dbReference>
<name>A0A4Z0Q792_9BACT</name>
<evidence type="ECO:0000313" key="1">
    <source>
        <dbReference type="EMBL" id="TGE24582.1"/>
    </source>
</evidence>
<dbReference type="AlphaFoldDB" id="A0A4Z0Q792"/>
<dbReference type="RefSeq" id="WP_135462164.1">
    <property type="nucleotide sequence ID" value="NZ_SRLC01000001.1"/>
</dbReference>
<sequence length="201" mass="23537">MRWLPYSRSYAQKIRNPRRRIRQLPDLQPAPAPLDLAALQQVHYEYKKLGLGVWHWPARHPPRLIRQLAATHLLNTFFAWDAQLQNLGQPYYLSLQLVSPDFAHSSQVIAGLHERIAFYQTALGEPVADAPPLPPEYRELPAVRQLHWTAHPHEQWLDSFDCPSGWPARYLRRPHRFFTAEDGEEYLVVRMGWVWVGQLPK</sequence>
<proteinExistence type="predicted"/>